<evidence type="ECO:0000259" key="1">
    <source>
        <dbReference type="Pfam" id="PF04101"/>
    </source>
</evidence>
<organism evidence="2 3">
    <name type="scientific">Candidatus Dojkabacteria bacterium</name>
    <dbReference type="NCBI Taxonomy" id="2099670"/>
    <lineage>
        <taxon>Bacteria</taxon>
        <taxon>Candidatus Dojkabacteria</taxon>
    </lineage>
</organism>
<dbReference type="InterPro" id="IPR007235">
    <property type="entry name" value="Glyco_trans_28_C"/>
</dbReference>
<comment type="caution">
    <text evidence="2">The sequence shown here is derived from an EMBL/GenBank/DDBJ whole genome shotgun (WGS) entry which is preliminary data.</text>
</comment>
<dbReference type="PANTHER" id="PTHR21015">
    <property type="entry name" value="UDP-N-ACETYLGLUCOSAMINE--N-ACETYLMURAMYL-(PENTAPEPTIDE) PYROPHOSPHORYL-UNDECAPRENOL N-ACETYLGLUCOSAMINE TRANSFERASE 1"/>
    <property type="match status" value="1"/>
</dbReference>
<proteinExistence type="predicted"/>
<gene>
    <name evidence="2" type="ORF">E6Q11_05925</name>
</gene>
<reference evidence="2 3" key="1">
    <citation type="submission" date="2018-09" db="EMBL/GenBank/DDBJ databases">
        <title>Metagenome Assembled Genomes from an Advanced Water Purification Facility.</title>
        <authorList>
            <person name="Stamps B.W."/>
            <person name="Spear J.R."/>
        </authorList>
    </citation>
    <scope>NUCLEOTIDE SEQUENCE [LARGE SCALE GENOMIC DNA]</scope>
    <source>
        <strain evidence="2">Bin_63_2</strain>
    </source>
</reference>
<dbReference type="PANTHER" id="PTHR21015:SF22">
    <property type="entry name" value="GLYCOSYLTRANSFERASE"/>
    <property type="match status" value="1"/>
</dbReference>
<dbReference type="AlphaFoldDB" id="A0A5C7J3H6"/>
<dbReference type="SUPFAM" id="SSF53756">
    <property type="entry name" value="UDP-Glycosyltransferase/glycogen phosphorylase"/>
    <property type="match status" value="1"/>
</dbReference>
<evidence type="ECO:0000313" key="3">
    <source>
        <dbReference type="Proteomes" id="UP000321026"/>
    </source>
</evidence>
<dbReference type="Gene3D" id="3.40.50.2000">
    <property type="entry name" value="Glycogen Phosphorylase B"/>
    <property type="match status" value="1"/>
</dbReference>
<protein>
    <recommendedName>
        <fullName evidence="1">Glycosyl transferase family 28 C-terminal domain-containing protein</fullName>
    </recommendedName>
</protein>
<sequence length="125" mass="14803">MKNLDYRVKFEKFPNVHIFDFFYNQTDYLKIVQQCDLVIARSGSSIFEFEALGLHMILIPHPFTGNNHQYWNAKAFEKKGHELLEQKNISDLAHIVEKYRTYKKSSKKTVVDTMIFDTITQILLK</sequence>
<name>A0A5C7J3H6_9BACT</name>
<feature type="domain" description="Glycosyl transferase family 28 C-terminal" evidence="1">
    <location>
        <begin position="10"/>
        <end position="103"/>
    </location>
</feature>
<dbReference type="GO" id="GO:0016758">
    <property type="term" value="F:hexosyltransferase activity"/>
    <property type="evidence" value="ECO:0007669"/>
    <property type="project" value="InterPro"/>
</dbReference>
<dbReference type="Proteomes" id="UP000321026">
    <property type="component" value="Unassembled WGS sequence"/>
</dbReference>
<evidence type="ECO:0000313" key="2">
    <source>
        <dbReference type="EMBL" id="TXG75929.1"/>
    </source>
</evidence>
<dbReference type="Pfam" id="PF04101">
    <property type="entry name" value="Glyco_tran_28_C"/>
    <property type="match status" value="1"/>
</dbReference>
<dbReference type="EMBL" id="SSDS01000093">
    <property type="protein sequence ID" value="TXG75929.1"/>
    <property type="molecule type" value="Genomic_DNA"/>
</dbReference>
<accession>A0A5C7J3H6</accession>